<evidence type="ECO:0000313" key="1">
    <source>
        <dbReference type="EMBL" id="EAY26165.1"/>
    </source>
</evidence>
<dbReference type="Gene3D" id="3.40.50.1000">
    <property type="entry name" value="HAD superfamily/HAD-like"/>
    <property type="match status" value="1"/>
</dbReference>
<evidence type="ECO:0000313" key="2">
    <source>
        <dbReference type="Proteomes" id="UP000004095"/>
    </source>
</evidence>
<dbReference type="SUPFAM" id="SSF56784">
    <property type="entry name" value="HAD-like"/>
    <property type="match status" value="1"/>
</dbReference>
<sequence length="233" mass="27300">MNYKHIFFDLDDTIWDFRRNSKETLLELFEHYNLAEAGKEVIDQQDFLTKYYAINQELWKQYRENNIDHQTLRMVRFERIFTQFKIDMPHQLVKRFSDDYLGMAPTKPHLCDQAQELLDYLKGKYELHIITNGFSDIQPVKIASAKLGDYFNVVVTSGCTGYKKPSTQIFEYALRQAGAKTQESIMIGDSLEADIAGAKNSALDHVFYNPLQKAHKEEVYKEITSLKELIEMF</sequence>
<dbReference type="PANTHER" id="PTHR47478">
    <property type="match status" value="1"/>
</dbReference>
<dbReference type="RefSeq" id="WP_002701369.1">
    <property type="nucleotide sequence ID" value="NZ_AAWS01000037.1"/>
</dbReference>
<dbReference type="InterPro" id="IPR052550">
    <property type="entry name" value="Pyrimidine_5'-ntase_YjjG"/>
</dbReference>
<dbReference type="Pfam" id="PF00702">
    <property type="entry name" value="Hydrolase"/>
    <property type="match status" value="1"/>
</dbReference>
<dbReference type="Gene3D" id="1.10.150.240">
    <property type="entry name" value="Putative phosphatase, domain 2"/>
    <property type="match status" value="1"/>
</dbReference>
<dbReference type="OrthoDB" id="9802350at2"/>
<dbReference type="AlphaFoldDB" id="A1ZTR3"/>
<accession>A1ZTR3</accession>
<keyword evidence="2" id="KW-1185">Reference proteome</keyword>
<dbReference type="InterPro" id="IPR036412">
    <property type="entry name" value="HAD-like_sf"/>
</dbReference>
<dbReference type="NCBIfam" id="TIGR02254">
    <property type="entry name" value="YjjG_YfnB"/>
    <property type="match status" value="1"/>
</dbReference>
<reference evidence="1 2" key="1">
    <citation type="submission" date="2007-01" db="EMBL/GenBank/DDBJ databases">
        <authorList>
            <person name="Haygood M."/>
            <person name="Podell S."/>
            <person name="Anderson C."/>
            <person name="Hopkinson B."/>
            <person name="Roe K."/>
            <person name="Barbeau K."/>
            <person name="Gaasterland T."/>
            <person name="Ferriera S."/>
            <person name="Johnson J."/>
            <person name="Kravitz S."/>
            <person name="Beeson K."/>
            <person name="Sutton G."/>
            <person name="Rogers Y.-H."/>
            <person name="Friedman R."/>
            <person name="Frazier M."/>
            <person name="Venter J.C."/>
        </authorList>
    </citation>
    <scope>NUCLEOTIDE SEQUENCE [LARGE SCALE GENOMIC DNA]</scope>
    <source>
        <strain evidence="1 2">ATCC 23134</strain>
    </source>
</reference>
<dbReference type="GO" id="GO:0008253">
    <property type="term" value="F:5'-nucleotidase activity"/>
    <property type="evidence" value="ECO:0007669"/>
    <property type="project" value="InterPro"/>
</dbReference>
<dbReference type="eggNOG" id="COG1011">
    <property type="taxonomic scope" value="Bacteria"/>
</dbReference>
<dbReference type="SFLD" id="SFLDG01129">
    <property type="entry name" value="C1.5:_HAD__Beta-PGM__Phosphata"/>
    <property type="match status" value="1"/>
</dbReference>
<dbReference type="InterPro" id="IPR023198">
    <property type="entry name" value="PGP-like_dom2"/>
</dbReference>
<proteinExistence type="predicted"/>
<dbReference type="InterPro" id="IPR023214">
    <property type="entry name" value="HAD_sf"/>
</dbReference>
<gene>
    <name evidence="1" type="ORF">M23134_02497</name>
</gene>
<comment type="caution">
    <text evidence="1">The sequence shown here is derived from an EMBL/GenBank/DDBJ whole genome shotgun (WGS) entry which is preliminary data.</text>
</comment>
<dbReference type="InterPro" id="IPR011951">
    <property type="entry name" value="HAD-SF_hydro_IA_YjjG/PynA"/>
</dbReference>
<protein>
    <submittedName>
        <fullName evidence="1">HAD superfamily (Subfamily IA) hydrolase</fullName>
    </submittedName>
</protein>
<dbReference type="InterPro" id="IPR006439">
    <property type="entry name" value="HAD-SF_hydro_IA"/>
</dbReference>
<name>A1ZTR3_MICM2</name>
<keyword evidence="1" id="KW-0378">Hydrolase</keyword>
<dbReference type="PANTHER" id="PTHR47478:SF1">
    <property type="entry name" value="PYRIMIDINE 5'-NUCLEOTIDASE YJJG"/>
    <property type="match status" value="1"/>
</dbReference>
<dbReference type="Proteomes" id="UP000004095">
    <property type="component" value="Unassembled WGS sequence"/>
</dbReference>
<dbReference type="NCBIfam" id="TIGR01549">
    <property type="entry name" value="HAD-SF-IA-v1"/>
    <property type="match status" value="1"/>
</dbReference>
<organism evidence="1 2">
    <name type="scientific">Microscilla marina ATCC 23134</name>
    <dbReference type="NCBI Taxonomy" id="313606"/>
    <lineage>
        <taxon>Bacteria</taxon>
        <taxon>Pseudomonadati</taxon>
        <taxon>Bacteroidota</taxon>
        <taxon>Cytophagia</taxon>
        <taxon>Cytophagales</taxon>
        <taxon>Microscillaceae</taxon>
        <taxon>Microscilla</taxon>
    </lineage>
</organism>
<dbReference type="EMBL" id="AAWS01000037">
    <property type="protein sequence ID" value="EAY26165.1"/>
    <property type="molecule type" value="Genomic_DNA"/>
</dbReference>
<dbReference type="SFLD" id="SFLDS00003">
    <property type="entry name" value="Haloacid_Dehalogenase"/>
    <property type="match status" value="1"/>
</dbReference>